<evidence type="ECO:0000259" key="4">
    <source>
        <dbReference type="PROSITE" id="PS50022"/>
    </source>
</evidence>
<keyword evidence="2" id="KW-1015">Disulfide bond</keyword>
<dbReference type="InterPro" id="IPR002181">
    <property type="entry name" value="Fibrinogen_a/b/g_C_dom"/>
</dbReference>
<dbReference type="SUPFAM" id="SSF56496">
    <property type="entry name" value="Fibrinogen C-terminal domain-like"/>
    <property type="match status" value="1"/>
</dbReference>
<proteinExistence type="predicted"/>
<dbReference type="OrthoDB" id="6396696at2"/>
<protein>
    <recommendedName>
        <fullName evidence="8">Fibrinogen C-terminal domain-containing protein</fullName>
    </recommendedName>
</protein>
<evidence type="ECO:0000256" key="2">
    <source>
        <dbReference type="ARBA" id="ARBA00023157"/>
    </source>
</evidence>
<evidence type="ECO:0008006" key="8">
    <source>
        <dbReference type="Google" id="ProtNLM"/>
    </source>
</evidence>
<organism evidence="6 7">
    <name type="scientific">Pseudoalteromonas aurantia</name>
    <dbReference type="NCBI Taxonomy" id="43654"/>
    <lineage>
        <taxon>Bacteria</taxon>
        <taxon>Pseudomonadati</taxon>
        <taxon>Pseudomonadota</taxon>
        <taxon>Gammaproteobacteria</taxon>
        <taxon>Alteromonadales</taxon>
        <taxon>Pseudoalteromonadaceae</taxon>
        <taxon>Pseudoalteromonas</taxon>
    </lineage>
</organism>
<dbReference type="GO" id="GO:0005615">
    <property type="term" value="C:extracellular space"/>
    <property type="evidence" value="ECO:0007669"/>
    <property type="project" value="TreeGrafter"/>
</dbReference>
<keyword evidence="1" id="KW-0677">Repeat</keyword>
<feature type="chain" id="PRO_5024346189" description="Fibrinogen C-terminal domain-containing protein" evidence="3">
    <location>
        <begin position="21"/>
        <end position="649"/>
    </location>
</feature>
<dbReference type="PROSITE" id="PS51406">
    <property type="entry name" value="FIBRINOGEN_C_2"/>
    <property type="match status" value="1"/>
</dbReference>
<dbReference type="NCBIfam" id="NF040941">
    <property type="entry name" value="GGGWT_bact"/>
    <property type="match status" value="1"/>
</dbReference>
<dbReference type="GO" id="GO:0070492">
    <property type="term" value="F:oligosaccharide binding"/>
    <property type="evidence" value="ECO:0007669"/>
    <property type="project" value="TreeGrafter"/>
</dbReference>
<dbReference type="PROSITE" id="PS50022">
    <property type="entry name" value="FA58C_3"/>
    <property type="match status" value="1"/>
</dbReference>
<dbReference type="SUPFAM" id="SSF49785">
    <property type="entry name" value="Galactose-binding domain-like"/>
    <property type="match status" value="1"/>
</dbReference>
<dbReference type="EMBL" id="PNBX01000086">
    <property type="protein sequence ID" value="TMO65663.1"/>
    <property type="molecule type" value="Genomic_DNA"/>
</dbReference>
<accession>A0A5S3V4J9</accession>
<dbReference type="InterPro" id="IPR008979">
    <property type="entry name" value="Galactose-bd-like_sf"/>
</dbReference>
<keyword evidence="3" id="KW-0732">Signal</keyword>
<reference evidence="6 7" key="1">
    <citation type="submission" date="2018-01" db="EMBL/GenBank/DDBJ databases">
        <authorList>
            <person name="Paulsen S."/>
            <person name="Gram L.K."/>
        </authorList>
    </citation>
    <scope>NUCLEOTIDE SEQUENCE [LARGE SCALE GENOMIC DNA]</scope>
    <source>
        <strain evidence="6 7">S3790</strain>
    </source>
</reference>
<feature type="domain" description="Fibrinogen C-terminal" evidence="5">
    <location>
        <begin position="445"/>
        <end position="507"/>
    </location>
</feature>
<dbReference type="InterPro" id="IPR036056">
    <property type="entry name" value="Fibrinogen-like_C"/>
</dbReference>
<dbReference type="Proteomes" id="UP000307217">
    <property type="component" value="Unassembled WGS sequence"/>
</dbReference>
<dbReference type="InterPro" id="IPR000421">
    <property type="entry name" value="FA58C"/>
</dbReference>
<gene>
    <name evidence="6" type="ORF">CWC19_17470</name>
</gene>
<comment type="caution">
    <text evidence="6">The sequence shown here is derived from an EMBL/GenBank/DDBJ whole genome shotgun (WGS) entry which is preliminary data.</text>
</comment>
<feature type="domain" description="F5/8 type C" evidence="4">
    <location>
        <begin position="282"/>
        <end position="433"/>
    </location>
</feature>
<sequence length="649" mass="71752">MLKYLVPLALLITSSIKAHSFTLIENVALTDQKITISFNGYSDPVVFHSIPSFNDTDAGVISISNVTDSSFDAQFKEWTYLDGLHGEETVSFLIAEKGVHTLADGSIWEVGEFEIRGNSQQQFFQESFEHTPALILSGQTQNDPDAYSLRVSSNTSLAFSTTLNEQESGDNHVPETVGYLALYSSSKTGHTDSGDAYSVMQQAINQDGYQSINGKIIVNEEQSKDSETSHLLEVINILTIKNKLFGQDTTHYGKDTISLRIDTNSDFKIEPGETSGSYNNIALIGTNGLSDSSYTASNTYRADSPSGAFDGFNETNKINNDASSKIKRGIWLSTLSQEHWLQVAFERHAYIHSFRVLLYPIASNGNMGIKNVTLQVSNDNTSFVDHESFTLDKSLDQTIYLTEPAVGKYIRLKIYSTQGHSYRVIGELEYYGGFVAEQKIDPPVNNIPINGKTCESIKLENPSVSSGFYSIDPDGDDGNPEFEVYCEMTLNGGGWTLVAHHKDGLDNLEVTSPTSLNNVGVLPTNQWYDIRNSMTTGMMFMDEFSNISQISKSKLMNGNCVSINSSNDLSQPKVPFDIGVLWQHEGSGCSLSGRDYSFISLSTKLSSRGDGYLRAGASIYQHNVKFDLWPYVSNVYSGAEQNTLFYFLK</sequence>
<dbReference type="Gene3D" id="2.60.120.1000">
    <property type="match status" value="1"/>
</dbReference>
<dbReference type="Pfam" id="PF00754">
    <property type="entry name" value="F5_F8_type_C"/>
    <property type="match status" value="1"/>
</dbReference>
<dbReference type="RefSeq" id="WP_138593045.1">
    <property type="nucleotide sequence ID" value="NZ_PNBX01000086.1"/>
</dbReference>
<name>A0A5S3V4J9_9GAMM</name>
<dbReference type="Gene3D" id="2.60.120.260">
    <property type="entry name" value="Galactose-binding domain-like"/>
    <property type="match status" value="1"/>
</dbReference>
<evidence type="ECO:0000256" key="3">
    <source>
        <dbReference type="SAM" id="SignalP"/>
    </source>
</evidence>
<evidence type="ECO:0000256" key="1">
    <source>
        <dbReference type="ARBA" id="ARBA00022737"/>
    </source>
</evidence>
<evidence type="ECO:0000313" key="6">
    <source>
        <dbReference type="EMBL" id="TMO65663.1"/>
    </source>
</evidence>
<reference evidence="7" key="2">
    <citation type="submission" date="2019-06" db="EMBL/GenBank/DDBJ databases">
        <title>Co-occurence of chitin degradation, pigmentation and bioactivity in marine Pseudoalteromonas.</title>
        <authorList>
            <person name="Sonnenschein E.C."/>
            <person name="Bech P.K."/>
        </authorList>
    </citation>
    <scope>NUCLEOTIDE SEQUENCE [LARGE SCALE GENOMIC DNA]</scope>
    <source>
        <strain evidence="7">S3790</strain>
    </source>
</reference>
<dbReference type="Pfam" id="PF00147">
    <property type="entry name" value="Fibrinogen_C"/>
    <property type="match status" value="1"/>
</dbReference>
<evidence type="ECO:0000259" key="5">
    <source>
        <dbReference type="PROSITE" id="PS51406"/>
    </source>
</evidence>
<dbReference type="PANTHER" id="PTHR16146:SF46">
    <property type="entry name" value="INTELECTIN-1A-RELATED"/>
    <property type="match status" value="1"/>
</dbReference>
<dbReference type="AlphaFoldDB" id="A0A5S3V4J9"/>
<dbReference type="PANTHER" id="PTHR16146">
    <property type="entry name" value="INTELECTIN"/>
    <property type="match status" value="1"/>
</dbReference>
<feature type="signal peptide" evidence="3">
    <location>
        <begin position="1"/>
        <end position="20"/>
    </location>
</feature>
<evidence type="ECO:0000313" key="7">
    <source>
        <dbReference type="Proteomes" id="UP000307217"/>
    </source>
</evidence>